<dbReference type="Pfam" id="PF08659">
    <property type="entry name" value="KR"/>
    <property type="match status" value="1"/>
</dbReference>
<dbReference type="PROSITE" id="PS50075">
    <property type="entry name" value="CARRIER"/>
    <property type="match status" value="1"/>
</dbReference>
<evidence type="ECO:0000259" key="5">
    <source>
        <dbReference type="PROSITE" id="PS50075"/>
    </source>
</evidence>
<evidence type="ECO:0000256" key="2">
    <source>
        <dbReference type="ARBA" id="ARBA00022553"/>
    </source>
</evidence>
<dbReference type="PANTHER" id="PTHR43775:SF37">
    <property type="entry name" value="SI:DKEY-61P9.11"/>
    <property type="match status" value="1"/>
</dbReference>
<dbReference type="InterPro" id="IPR016039">
    <property type="entry name" value="Thiolase-like"/>
</dbReference>
<feature type="domain" description="Ketosynthase family 3 (KS3)" evidence="6">
    <location>
        <begin position="95"/>
        <end position="532"/>
    </location>
</feature>
<dbReference type="InterPro" id="IPR001227">
    <property type="entry name" value="Ac_transferase_dom_sf"/>
</dbReference>
<dbReference type="InterPro" id="IPR016036">
    <property type="entry name" value="Malonyl_transacylase_ACP-bd"/>
</dbReference>
<gene>
    <name evidence="7" type="ORF">LY90DRAFT_206001</name>
</gene>
<dbReference type="Gene3D" id="3.40.47.10">
    <property type="match status" value="1"/>
</dbReference>
<dbReference type="InterPro" id="IPR014043">
    <property type="entry name" value="Acyl_transferase_dom"/>
</dbReference>
<comment type="caution">
    <text evidence="7">The sequence shown here is derived from an EMBL/GenBank/DDBJ whole genome shotgun (WGS) entry which is preliminary data.</text>
</comment>
<dbReference type="GO" id="GO:0005886">
    <property type="term" value="C:plasma membrane"/>
    <property type="evidence" value="ECO:0007669"/>
    <property type="project" value="TreeGrafter"/>
</dbReference>
<dbReference type="CDD" id="cd00833">
    <property type="entry name" value="PKS"/>
    <property type="match status" value="1"/>
</dbReference>
<dbReference type="InterPro" id="IPR042104">
    <property type="entry name" value="PKS_dehydratase_sf"/>
</dbReference>
<dbReference type="InterPro" id="IPR013968">
    <property type="entry name" value="PKS_KR"/>
</dbReference>
<evidence type="ECO:0000256" key="4">
    <source>
        <dbReference type="SAM" id="Coils"/>
    </source>
</evidence>
<dbReference type="Gene3D" id="1.10.1200.10">
    <property type="entry name" value="ACP-like"/>
    <property type="match status" value="1"/>
</dbReference>
<dbReference type="Gene3D" id="3.40.50.1820">
    <property type="entry name" value="alpha/beta hydrolase"/>
    <property type="match status" value="1"/>
</dbReference>
<dbReference type="InterPro" id="IPR050091">
    <property type="entry name" value="PKS_NRPS_Biosynth_Enz"/>
</dbReference>
<accession>A0A1Y1ZC25</accession>
<evidence type="ECO:0000259" key="6">
    <source>
        <dbReference type="PROSITE" id="PS52004"/>
    </source>
</evidence>
<dbReference type="InterPro" id="IPR057326">
    <property type="entry name" value="KR_dom"/>
</dbReference>
<keyword evidence="3" id="KW-0808">Transferase</keyword>
<dbReference type="SMART" id="SM00827">
    <property type="entry name" value="PKS_AT"/>
    <property type="match status" value="1"/>
</dbReference>
<dbReference type="InterPro" id="IPR036291">
    <property type="entry name" value="NAD(P)-bd_dom_sf"/>
</dbReference>
<sequence length="2250" mass="251846">MISLIYNQLQNFVPSIKNLDEIKPANETVVSLGLEAKDFCAFQNQLCQVAGIAPASAVDFSSFFQQCNLEILSNFLITLKQMAQKPGVNPEYQNLIQVAVVGIALRLPGGINTVDKYWKSLESGRFCISPTGTNRLLHHNLTHNEHLNPGEHYIFNYCRYDSTSDVSPITDFDPLFFNMNPSEATVLDPKFRWVLETTYEAFQDAGINPDTLSGTRTNVYTAPGQVDEMNTYTIDASPTGYSILNGMSMHSCAAASLPGRISFMYNLYGAAHTVDTACSSGLVATHDAFKDLNIGETDLAIVNAAHCPFQSSGFSLLSVAKMVSRNCRCAAYDEAADGYVPGEGCVSIILKRKDDAIRDHNKIYGLINATAVGQSGSRASMSTPSAIGQKIIHEEVLKNANLTPKDIDYMEGHGTGTKLGDRIEGEAINEVFKGSHSESRPLTLASVKTNIGHTEEVSGLASLVKVLLAMKYKTIPPHLHFHKPSSSIDFDSVPLHIPTQKEEWKAHDGKNRIALVSSYGLSGSVCDAVVEEYVDPEVKEVYPVNNTYHVLTISAKNNTALTAVAEQYITLLESLDKNAPIADLCYTSNVGRQHFNYRYAVAGRNASELAAELTEFVNQNKKAVRTFKEEVGMSFTGQGSIKPGVGQELFRSQPVFHAAMEKCDAVVKKVTGVSIIDALYDQSQAHHLKKAQIAQPALFAYEYAMCMLWKSWGVEPVIVNGHSLGEIVAAAVTGAIDIDLAIDFIIERARCMGEYGEKPGAMVSIFQNEKTVKEAIEEFGYEEEVAIAAINGVTHTVISGYEEEVDDITQYFSEMNIKTKKLNVTDAFHSPLMDPAIEELNNWIEEKDDAKFRQSLKVKFISNLDGTIKPVGDRLEEDYWAKHARNAVRFVDGVKTMIESEKNLLAVIEVGPAATLSHMSARFVRETESLRGTGPTFIASSVADQNGEQYLFNALCKFYMLGGNIDWASFHKRVDPVSGKTLPLGLYDLPLYPFQRSRYWLQTEEECLKPINKNNSAAHWDLYKSLTIVNTGKNELVVTAPLTPQYVKYLWSNHIVMGVGCVPAAAYTEFIIAATRAMNNGSEEPIEVVDELLTRGPLNIKEDSEVDFILKKRGERLALYTKVDGGMENHMLNAQANLLSDSENPNIRETLPTPEKTKALIKKVLTEDNVHPGKFIYDNIKRSSLYKGGFPSVKNFGIGYDDDGTFVLISHLDSVDRSINNTRSGLNQVYLFDATLHCSAGKDCLRTQDKPEENEPFLPSSFENLVKFKQTPDECYVVHRYLKENAETDPNSEFTSFTVFDIDGNVCEHCSAFQTRRVKFEDKKENPEYEIYSIDFKEVSTVPQEILTTPYFYLIGDHHGYADAFIKYMNGKVKDFHYVKIDMPTKETCTDDLVQQNLKDLGMKESGMENETLVVVNFMGLDLERQIASSIDIGGDAFAELLRSTYESNLTFIQCFTRVIDEYDCQKSFCFISKNGTDYWKGEVDVLQGIISGISKSYWKEFPFIRTFDLDIDYTTKPEELCPRLYTEAISSVNRYNVSHEVIYTKEGLRYEGKIKRVVVPTIDYFNEVELDSSGTVLITGGTGGVGFDICRYLVKQANLKGLVLTGRRPETDEKVAGRLAEIRALNPKIKITYVTANVGSEQEMKKVFDDINSGSPEEALVGVIHTAGTNDDGLIFNQSYERFAKLINSKIEGALCIAKLTEGLNLKFTILFSSMTAFFGNRGQINYCTANMFLNKVCQFYRSHNGRKDIMSLELAAWPSGLSSIIKDDTFMFNEINSINLISNLLNHVADIPAVVFGGPVINWNRVYDSSICDPIFRAVRPADRPRIDWRTANDSEYVKTVLTSGQNSSENIAEDAAVASDPKEISKDNIFEIMETELKRILQYGENDEIDPYQSLTELGIDSLMMMEFRTILKNVTTVNIPLVVFSTQNICLFRLVEYVKGKLSKDEEEEDKEKANVITEEEKKAKEAEEQKAKEEEAKLIRDDQVDQWITAVPGCEDVEDPLNVFIFFPSAEEGEIDYSSYVEEMEDSLLFTINLPGYGERKGEAVITDWDLLVKNVTKVILQTAADSEKFKQCNTIHFVGNGFGALLAWKTLLQIQIYEDEDKDVPIISTLIISRVVAPTAERPIQLAGEVISKLPPEGIRLFLEMIGSKVDFEGEKAYLLPIIHNEYAMMDSVTNENDMKIRSKLLVLSGKQDKIINENNTSLWKKEVSDEFSEFTQHIKMRGDHWFMMKDTTKYLKNIMENLD</sequence>
<dbReference type="InterPro" id="IPR016035">
    <property type="entry name" value="Acyl_Trfase/lysoPLipase"/>
</dbReference>
<dbReference type="Gene3D" id="3.40.50.720">
    <property type="entry name" value="NAD(P)-binding Rossmann-like Domain"/>
    <property type="match status" value="1"/>
</dbReference>
<keyword evidence="1" id="KW-0596">Phosphopantetheine</keyword>
<dbReference type="GO" id="GO:0006633">
    <property type="term" value="P:fatty acid biosynthetic process"/>
    <property type="evidence" value="ECO:0007669"/>
    <property type="project" value="TreeGrafter"/>
</dbReference>
<dbReference type="Pfam" id="PF00550">
    <property type="entry name" value="PP-binding"/>
    <property type="match status" value="1"/>
</dbReference>
<dbReference type="Proteomes" id="UP000193920">
    <property type="component" value="Unassembled WGS sequence"/>
</dbReference>
<protein>
    <submittedName>
        <fullName evidence="7">Uncharacterized protein</fullName>
    </submittedName>
</protein>
<dbReference type="Pfam" id="PF02801">
    <property type="entry name" value="Ketoacyl-synt_C"/>
    <property type="match status" value="1"/>
</dbReference>
<dbReference type="SUPFAM" id="SSF55048">
    <property type="entry name" value="Probable ACP-binding domain of malonyl-CoA ACP transacylase"/>
    <property type="match status" value="1"/>
</dbReference>
<dbReference type="EMBL" id="MCOG01000428">
    <property type="protein sequence ID" value="ORY07809.1"/>
    <property type="molecule type" value="Genomic_DNA"/>
</dbReference>
<dbReference type="PROSITE" id="PS52004">
    <property type="entry name" value="KS3_2"/>
    <property type="match status" value="1"/>
</dbReference>
<dbReference type="InterPro" id="IPR014030">
    <property type="entry name" value="Ketoacyl_synth_N"/>
</dbReference>
<dbReference type="SUPFAM" id="SSF47336">
    <property type="entry name" value="ACP-like"/>
    <property type="match status" value="1"/>
</dbReference>
<dbReference type="Pfam" id="PF00698">
    <property type="entry name" value="Acyl_transf_1"/>
    <property type="match status" value="1"/>
</dbReference>
<proteinExistence type="predicted"/>
<keyword evidence="2" id="KW-0597">Phosphoprotein</keyword>
<feature type="coiled-coil region" evidence="4">
    <location>
        <begin position="1954"/>
        <end position="1986"/>
    </location>
</feature>
<feature type="domain" description="Carrier" evidence="5">
    <location>
        <begin position="1870"/>
        <end position="1946"/>
    </location>
</feature>
<reference evidence="7 8" key="1">
    <citation type="submission" date="2016-08" db="EMBL/GenBank/DDBJ databases">
        <title>A Parts List for Fungal Cellulosomes Revealed by Comparative Genomics.</title>
        <authorList>
            <consortium name="DOE Joint Genome Institute"/>
            <person name="Haitjema C.H."/>
            <person name="Gilmore S.P."/>
            <person name="Henske J.K."/>
            <person name="Solomon K.V."/>
            <person name="De Groot R."/>
            <person name="Kuo A."/>
            <person name="Mondo S.J."/>
            <person name="Salamov A.A."/>
            <person name="Labutti K."/>
            <person name="Zhao Z."/>
            <person name="Chiniquy J."/>
            <person name="Barry K."/>
            <person name="Brewer H.M."/>
            <person name="Purvine S.O."/>
            <person name="Wright A.T."/>
            <person name="Boxma B."/>
            <person name="Van Alen T."/>
            <person name="Hackstein J.H."/>
            <person name="Baker S.E."/>
            <person name="Grigoriev I.V."/>
            <person name="O'Malley M.A."/>
        </authorList>
    </citation>
    <scope>NUCLEOTIDE SEQUENCE [LARGE SCALE GENOMIC DNA]</scope>
    <source>
        <strain evidence="7 8">G1</strain>
    </source>
</reference>
<dbReference type="InterPro" id="IPR020841">
    <property type="entry name" value="PKS_Beta-ketoAc_synthase_dom"/>
</dbReference>
<dbReference type="SMART" id="SM00822">
    <property type="entry name" value="PKS_KR"/>
    <property type="match status" value="1"/>
</dbReference>
<dbReference type="SMART" id="SM00825">
    <property type="entry name" value="PKS_KS"/>
    <property type="match status" value="1"/>
</dbReference>
<dbReference type="InterPro" id="IPR009081">
    <property type="entry name" value="PP-bd_ACP"/>
</dbReference>
<evidence type="ECO:0000313" key="7">
    <source>
        <dbReference type="EMBL" id="ORY07809.1"/>
    </source>
</evidence>
<keyword evidence="8" id="KW-1185">Reference proteome</keyword>
<dbReference type="OrthoDB" id="329835at2759"/>
<evidence type="ECO:0000256" key="1">
    <source>
        <dbReference type="ARBA" id="ARBA00022450"/>
    </source>
</evidence>
<dbReference type="PANTHER" id="PTHR43775">
    <property type="entry name" value="FATTY ACID SYNTHASE"/>
    <property type="match status" value="1"/>
</dbReference>
<dbReference type="GO" id="GO:0005737">
    <property type="term" value="C:cytoplasm"/>
    <property type="evidence" value="ECO:0007669"/>
    <property type="project" value="TreeGrafter"/>
</dbReference>
<dbReference type="GO" id="GO:0004312">
    <property type="term" value="F:fatty acid synthase activity"/>
    <property type="evidence" value="ECO:0007669"/>
    <property type="project" value="TreeGrafter"/>
</dbReference>
<organism evidence="7 8">
    <name type="scientific">Neocallimastix californiae</name>
    <dbReference type="NCBI Taxonomy" id="1754190"/>
    <lineage>
        <taxon>Eukaryota</taxon>
        <taxon>Fungi</taxon>
        <taxon>Fungi incertae sedis</taxon>
        <taxon>Chytridiomycota</taxon>
        <taxon>Chytridiomycota incertae sedis</taxon>
        <taxon>Neocallimastigomycetes</taxon>
        <taxon>Neocallimastigales</taxon>
        <taxon>Neocallimastigaceae</taxon>
        <taxon>Neocallimastix</taxon>
    </lineage>
</organism>
<dbReference type="SUPFAM" id="SSF53474">
    <property type="entry name" value="alpha/beta-Hydrolases"/>
    <property type="match status" value="1"/>
</dbReference>
<dbReference type="InterPro" id="IPR036736">
    <property type="entry name" value="ACP-like_sf"/>
</dbReference>
<dbReference type="Pfam" id="PF00109">
    <property type="entry name" value="ketoacyl-synt"/>
    <property type="match status" value="1"/>
</dbReference>
<dbReference type="SUPFAM" id="SSF52151">
    <property type="entry name" value="FabD/lysophospholipase-like"/>
    <property type="match status" value="1"/>
</dbReference>
<dbReference type="Gene3D" id="3.40.366.10">
    <property type="entry name" value="Malonyl-Coenzyme A Acyl Carrier Protein, domain 2"/>
    <property type="match status" value="1"/>
</dbReference>
<dbReference type="Pfam" id="PF22621">
    <property type="entry name" value="CurL-like_PKS_C"/>
    <property type="match status" value="1"/>
</dbReference>
<dbReference type="STRING" id="1754190.A0A1Y1ZC25"/>
<keyword evidence="4" id="KW-0175">Coiled coil</keyword>
<dbReference type="InterPro" id="IPR014031">
    <property type="entry name" value="Ketoacyl_synth_C"/>
</dbReference>
<dbReference type="Gene3D" id="3.30.70.3290">
    <property type="match status" value="1"/>
</dbReference>
<dbReference type="SUPFAM" id="SSF53901">
    <property type="entry name" value="Thiolase-like"/>
    <property type="match status" value="1"/>
</dbReference>
<dbReference type="SUPFAM" id="SSF51735">
    <property type="entry name" value="NAD(P)-binding Rossmann-fold domains"/>
    <property type="match status" value="1"/>
</dbReference>
<evidence type="ECO:0000256" key="3">
    <source>
        <dbReference type="ARBA" id="ARBA00022679"/>
    </source>
</evidence>
<dbReference type="InterPro" id="IPR029058">
    <property type="entry name" value="AB_hydrolase_fold"/>
</dbReference>
<dbReference type="Gene3D" id="3.10.129.110">
    <property type="entry name" value="Polyketide synthase dehydratase"/>
    <property type="match status" value="1"/>
</dbReference>
<name>A0A1Y1ZC25_9FUNG</name>
<evidence type="ECO:0000313" key="8">
    <source>
        <dbReference type="Proteomes" id="UP000193920"/>
    </source>
</evidence>